<feature type="transmembrane region" description="Helical" evidence="1">
    <location>
        <begin position="170"/>
        <end position="192"/>
    </location>
</feature>
<comment type="caution">
    <text evidence="2">The sequence shown here is derived from an EMBL/GenBank/DDBJ whole genome shotgun (WGS) entry which is preliminary data.</text>
</comment>
<sequence length="226" mass="24731">MPSPSSLPKEFLRAAPPIFSAGVVFLFAVEVVSIVRRYSTSVSSLDILLYSAIWPSLIASLLISMGEILTTIALYMTTLAVVYPWLCLIIDITLLALAIGILGIAIYATRTLKRRNDRTPFVRGLAPIQIPTLLLAAPALWLLHCTYSVISDLLSTNTNRIIFPSELRARQFLTTFFFLYPTAAALALLTVVTRRPVWSGSVAVPTKDQDAASALRHSDGNRVQGL</sequence>
<name>A0AAJ0HTF6_9PEZI</name>
<evidence type="ECO:0000256" key="1">
    <source>
        <dbReference type="SAM" id="Phobius"/>
    </source>
</evidence>
<dbReference type="EMBL" id="JAUIQD010000001">
    <property type="protein sequence ID" value="KAK3362560.1"/>
    <property type="molecule type" value="Genomic_DNA"/>
</dbReference>
<keyword evidence="1" id="KW-0472">Membrane</keyword>
<reference evidence="2" key="2">
    <citation type="submission" date="2023-06" db="EMBL/GenBank/DDBJ databases">
        <authorList>
            <consortium name="Lawrence Berkeley National Laboratory"/>
            <person name="Haridas S."/>
            <person name="Hensen N."/>
            <person name="Bonometti L."/>
            <person name="Westerberg I."/>
            <person name="Brannstrom I.O."/>
            <person name="Guillou S."/>
            <person name="Cros-Aarteil S."/>
            <person name="Calhoun S."/>
            <person name="Kuo A."/>
            <person name="Mondo S."/>
            <person name="Pangilinan J."/>
            <person name="Riley R."/>
            <person name="Labutti K."/>
            <person name="Andreopoulos B."/>
            <person name="Lipzen A."/>
            <person name="Chen C."/>
            <person name="Yanf M."/>
            <person name="Daum C."/>
            <person name="Ng V."/>
            <person name="Clum A."/>
            <person name="Steindorff A."/>
            <person name="Ohm R."/>
            <person name="Martin F."/>
            <person name="Silar P."/>
            <person name="Natvig D."/>
            <person name="Lalanne C."/>
            <person name="Gautier V."/>
            <person name="Ament-Velasquez S.L."/>
            <person name="Kruys A."/>
            <person name="Hutchinson M.I."/>
            <person name="Powell A.J."/>
            <person name="Barry K."/>
            <person name="Miller A.N."/>
            <person name="Grigoriev I.V."/>
            <person name="Debuchy R."/>
            <person name="Gladieux P."/>
            <person name="Thoren M.H."/>
            <person name="Johannesson H."/>
        </authorList>
    </citation>
    <scope>NUCLEOTIDE SEQUENCE</scope>
    <source>
        <strain evidence="2">CBS 955.72</strain>
    </source>
</reference>
<dbReference type="AlphaFoldDB" id="A0AAJ0HTF6"/>
<evidence type="ECO:0000313" key="2">
    <source>
        <dbReference type="EMBL" id="KAK3362560.1"/>
    </source>
</evidence>
<reference evidence="2" key="1">
    <citation type="journal article" date="2023" name="Mol. Phylogenet. Evol.">
        <title>Genome-scale phylogeny and comparative genomics of the fungal order Sordariales.</title>
        <authorList>
            <person name="Hensen N."/>
            <person name="Bonometti L."/>
            <person name="Westerberg I."/>
            <person name="Brannstrom I.O."/>
            <person name="Guillou S."/>
            <person name="Cros-Aarteil S."/>
            <person name="Calhoun S."/>
            <person name="Haridas S."/>
            <person name="Kuo A."/>
            <person name="Mondo S."/>
            <person name="Pangilinan J."/>
            <person name="Riley R."/>
            <person name="LaButti K."/>
            <person name="Andreopoulos B."/>
            <person name="Lipzen A."/>
            <person name="Chen C."/>
            <person name="Yan M."/>
            <person name="Daum C."/>
            <person name="Ng V."/>
            <person name="Clum A."/>
            <person name="Steindorff A."/>
            <person name="Ohm R.A."/>
            <person name="Martin F."/>
            <person name="Silar P."/>
            <person name="Natvig D.O."/>
            <person name="Lalanne C."/>
            <person name="Gautier V."/>
            <person name="Ament-Velasquez S.L."/>
            <person name="Kruys A."/>
            <person name="Hutchinson M.I."/>
            <person name="Powell A.J."/>
            <person name="Barry K."/>
            <person name="Miller A.N."/>
            <person name="Grigoriev I.V."/>
            <person name="Debuchy R."/>
            <person name="Gladieux P."/>
            <person name="Hiltunen Thoren M."/>
            <person name="Johannesson H."/>
        </authorList>
    </citation>
    <scope>NUCLEOTIDE SEQUENCE</scope>
    <source>
        <strain evidence="2">CBS 955.72</strain>
    </source>
</reference>
<keyword evidence="3" id="KW-1185">Reference proteome</keyword>
<accession>A0AAJ0HTF6</accession>
<keyword evidence="1" id="KW-0812">Transmembrane</keyword>
<feature type="transmembrane region" description="Helical" evidence="1">
    <location>
        <begin position="130"/>
        <end position="150"/>
    </location>
</feature>
<keyword evidence="1" id="KW-1133">Transmembrane helix</keyword>
<organism evidence="2 3">
    <name type="scientific">Lasiosphaeria hispida</name>
    <dbReference type="NCBI Taxonomy" id="260671"/>
    <lineage>
        <taxon>Eukaryota</taxon>
        <taxon>Fungi</taxon>
        <taxon>Dikarya</taxon>
        <taxon>Ascomycota</taxon>
        <taxon>Pezizomycotina</taxon>
        <taxon>Sordariomycetes</taxon>
        <taxon>Sordariomycetidae</taxon>
        <taxon>Sordariales</taxon>
        <taxon>Lasiosphaeriaceae</taxon>
        <taxon>Lasiosphaeria</taxon>
    </lineage>
</organism>
<proteinExistence type="predicted"/>
<feature type="transmembrane region" description="Helical" evidence="1">
    <location>
        <begin position="14"/>
        <end position="35"/>
    </location>
</feature>
<evidence type="ECO:0000313" key="3">
    <source>
        <dbReference type="Proteomes" id="UP001275084"/>
    </source>
</evidence>
<protein>
    <submittedName>
        <fullName evidence="2">Uncharacterized protein</fullName>
    </submittedName>
</protein>
<feature type="transmembrane region" description="Helical" evidence="1">
    <location>
        <begin position="82"/>
        <end position="109"/>
    </location>
</feature>
<gene>
    <name evidence="2" type="ORF">B0T25DRAFT_595120</name>
</gene>
<dbReference type="Proteomes" id="UP001275084">
    <property type="component" value="Unassembled WGS sequence"/>
</dbReference>
<feature type="transmembrane region" description="Helical" evidence="1">
    <location>
        <begin position="47"/>
        <end position="76"/>
    </location>
</feature>